<dbReference type="AlphaFoldDB" id="C7FE89"/>
<evidence type="ECO:0000256" key="5">
    <source>
        <dbReference type="ARBA" id="ARBA00022729"/>
    </source>
</evidence>
<dbReference type="InterPro" id="IPR010264">
    <property type="entry name" value="Self-incomp_S1"/>
</dbReference>
<keyword evidence="3 6" id="KW-0713">Self-incompatibility</keyword>
<feature type="non-terminal residue" evidence="7">
    <location>
        <position position="138"/>
    </location>
</feature>
<feature type="chain" id="PRO_5025083966" description="S-protein homolog" evidence="6">
    <location>
        <begin position="25"/>
        <end position="138"/>
    </location>
</feature>
<comment type="similarity">
    <text evidence="2 6">Belongs to the plant self-incompatibility (S1) protein family.</text>
</comment>
<name>C7FE89_PLACA</name>
<keyword evidence="5 6" id="KW-0732">Signal</keyword>
<evidence type="ECO:0000256" key="6">
    <source>
        <dbReference type="RuleBase" id="RU367044"/>
    </source>
</evidence>
<evidence type="ECO:0000256" key="3">
    <source>
        <dbReference type="ARBA" id="ARBA00022471"/>
    </source>
</evidence>
<feature type="signal peptide" evidence="6">
    <location>
        <begin position="1"/>
        <end position="24"/>
    </location>
</feature>
<evidence type="ECO:0000313" key="7">
    <source>
        <dbReference type="EMBL" id="ACU31821.1"/>
    </source>
</evidence>
<keyword evidence="4 6" id="KW-0964">Secreted</keyword>
<dbReference type="GO" id="GO:0005576">
    <property type="term" value="C:extracellular region"/>
    <property type="evidence" value="ECO:0007669"/>
    <property type="project" value="UniProtKB-SubCell"/>
</dbReference>
<evidence type="ECO:0000256" key="4">
    <source>
        <dbReference type="ARBA" id="ARBA00022525"/>
    </source>
</evidence>
<sequence>MKNSLRLYFAIWLAIFLLIEQGQSSLTPIYARIMNRRGSGKSIEVHCRSKDDDLGNQVLLDGNEQNWTFREHLFENTRFACDLKWDETIMFHFDAYWSNRDNYGRCFTICYWQVTENALYGYDEENQIREIVHLARKD</sequence>
<accession>C7FE89</accession>
<dbReference type="PANTHER" id="PTHR31232:SF18">
    <property type="entry name" value="S-PROTEIN HOMOLOG"/>
    <property type="match status" value="1"/>
</dbReference>
<dbReference type="Pfam" id="PF05938">
    <property type="entry name" value="Self-incomp_S1"/>
    <property type="match status" value="1"/>
</dbReference>
<reference evidence="7" key="1">
    <citation type="submission" date="2009-05" db="EMBL/GenBank/DDBJ databases">
        <title>Evolutionary genetics of self-incompatibility in Papaveraceae.</title>
        <authorList>
            <person name="Paape T."/>
            <person name="Kohn J."/>
        </authorList>
    </citation>
    <scope>NUCLEOTIDE SEQUENCE</scope>
    <source>
        <strain evidence="7">PcalS2a</strain>
    </source>
</reference>
<evidence type="ECO:0000256" key="1">
    <source>
        <dbReference type="ARBA" id="ARBA00004613"/>
    </source>
</evidence>
<evidence type="ECO:0000256" key="2">
    <source>
        <dbReference type="ARBA" id="ARBA00005581"/>
    </source>
</evidence>
<dbReference type="PANTHER" id="PTHR31232">
    <property type="match status" value="1"/>
</dbReference>
<dbReference type="GO" id="GO:0060320">
    <property type="term" value="P:rejection of self pollen"/>
    <property type="evidence" value="ECO:0007669"/>
    <property type="project" value="UniProtKB-KW"/>
</dbReference>
<organism evidence="7">
    <name type="scientific">Platystemon californicus</name>
    <name type="common">Cream cups</name>
    <dbReference type="NCBI Taxonomy" id="56860"/>
    <lineage>
        <taxon>Eukaryota</taxon>
        <taxon>Viridiplantae</taxon>
        <taxon>Streptophyta</taxon>
        <taxon>Embryophyta</taxon>
        <taxon>Tracheophyta</taxon>
        <taxon>Spermatophyta</taxon>
        <taxon>Magnoliopsida</taxon>
        <taxon>Ranunculales</taxon>
        <taxon>Papaveraceae</taxon>
        <taxon>Papaveroideae</taxon>
        <taxon>Platystemon</taxon>
    </lineage>
</organism>
<feature type="non-terminal residue" evidence="7">
    <location>
        <position position="1"/>
    </location>
</feature>
<comment type="subcellular location">
    <subcellularLocation>
        <location evidence="1 6">Secreted</location>
    </subcellularLocation>
</comment>
<dbReference type="EMBL" id="GQ351612">
    <property type="protein sequence ID" value="ACU31821.1"/>
    <property type="molecule type" value="mRNA"/>
</dbReference>
<proteinExistence type="evidence at transcript level"/>
<protein>
    <recommendedName>
        <fullName evidence="6">S-protein homolog</fullName>
    </recommendedName>
</protein>